<feature type="compositionally biased region" description="Pro residues" evidence="1">
    <location>
        <begin position="240"/>
        <end position="250"/>
    </location>
</feature>
<feature type="region of interest" description="Disordered" evidence="1">
    <location>
        <begin position="1"/>
        <end position="254"/>
    </location>
</feature>
<name>A0AAD7G260_9AGAR</name>
<feature type="compositionally biased region" description="Low complexity" evidence="1">
    <location>
        <begin position="144"/>
        <end position="157"/>
    </location>
</feature>
<feature type="compositionally biased region" description="Basic and acidic residues" evidence="1">
    <location>
        <begin position="64"/>
        <end position="76"/>
    </location>
</feature>
<gene>
    <name evidence="2" type="ORF">FB45DRAFT_9102</name>
</gene>
<proteinExistence type="predicted"/>
<comment type="caution">
    <text evidence="2">The sequence shown here is derived from an EMBL/GenBank/DDBJ whole genome shotgun (WGS) entry which is preliminary data.</text>
</comment>
<feature type="compositionally biased region" description="Low complexity" evidence="1">
    <location>
        <begin position="230"/>
        <end position="239"/>
    </location>
</feature>
<evidence type="ECO:0000313" key="3">
    <source>
        <dbReference type="Proteomes" id="UP001221142"/>
    </source>
</evidence>
<dbReference type="EMBL" id="JARKIF010000001">
    <property type="protein sequence ID" value="KAJ7650084.1"/>
    <property type="molecule type" value="Genomic_DNA"/>
</dbReference>
<dbReference type="Proteomes" id="UP001221142">
    <property type="component" value="Unassembled WGS sequence"/>
</dbReference>
<reference evidence="2" key="1">
    <citation type="submission" date="2023-03" db="EMBL/GenBank/DDBJ databases">
        <title>Massive genome expansion in bonnet fungi (Mycena s.s.) driven by repeated elements and novel gene families across ecological guilds.</title>
        <authorList>
            <consortium name="Lawrence Berkeley National Laboratory"/>
            <person name="Harder C.B."/>
            <person name="Miyauchi S."/>
            <person name="Viragh M."/>
            <person name="Kuo A."/>
            <person name="Thoen E."/>
            <person name="Andreopoulos B."/>
            <person name="Lu D."/>
            <person name="Skrede I."/>
            <person name="Drula E."/>
            <person name="Henrissat B."/>
            <person name="Morin E."/>
            <person name="Kohler A."/>
            <person name="Barry K."/>
            <person name="LaButti K."/>
            <person name="Morin E."/>
            <person name="Salamov A."/>
            <person name="Lipzen A."/>
            <person name="Mereny Z."/>
            <person name="Hegedus B."/>
            <person name="Baldrian P."/>
            <person name="Stursova M."/>
            <person name="Weitz H."/>
            <person name="Taylor A."/>
            <person name="Grigoriev I.V."/>
            <person name="Nagy L.G."/>
            <person name="Martin F."/>
            <person name="Kauserud H."/>
        </authorList>
    </citation>
    <scope>NUCLEOTIDE SEQUENCE</scope>
    <source>
        <strain evidence="2">9284</strain>
    </source>
</reference>
<organism evidence="2 3">
    <name type="scientific">Roridomyces roridus</name>
    <dbReference type="NCBI Taxonomy" id="1738132"/>
    <lineage>
        <taxon>Eukaryota</taxon>
        <taxon>Fungi</taxon>
        <taxon>Dikarya</taxon>
        <taxon>Basidiomycota</taxon>
        <taxon>Agaricomycotina</taxon>
        <taxon>Agaricomycetes</taxon>
        <taxon>Agaricomycetidae</taxon>
        <taxon>Agaricales</taxon>
        <taxon>Marasmiineae</taxon>
        <taxon>Mycenaceae</taxon>
        <taxon>Roridomyces</taxon>
    </lineage>
</organism>
<protein>
    <submittedName>
        <fullName evidence="2">Uncharacterized protein</fullName>
    </submittedName>
</protein>
<accession>A0AAD7G260</accession>
<evidence type="ECO:0000313" key="2">
    <source>
        <dbReference type="EMBL" id="KAJ7650084.1"/>
    </source>
</evidence>
<feature type="compositionally biased region" description="Basic residues" evidence="1">
    <location>
        <begin position="158"/>
        <end position="178"/>
    </location>
</feature>
<dbReference type="AlphaFoldDB" id="A0AAD7G260"/>
<keyword evidence="3" id="KW-1185">Reference proteome</keyword>
<sequence>MVSRTKTLRRVSIGENSKPSVASTSSLPTPPPSELDNISKPPPKGPRSMLGQSSNPPTPRMSWKGKEKATEPDERSNYTQSPRLRRRTPSPARSTASLRGRNNRAEYAPYRSTSRSRIRNGSGYSPSRNGHRSRTPPRRESYRSRSPPRSVHSNSYRSSHRSRSRSRSRHRDPPRNRRSPSPVFNSRYRQRSPSPTRKRKFSDRSPPPPPPPRHRSPPTWTDSRGPGRGSASTSSVVPPDASPAPPPSRPANPCDKVPGLWLVKVGAETSRVLEGRFVIEPGFAAIYDLTIPRPPSALPNSKICVSLLCLSTEALHELYTKLSGSGSSPENMASAVAELETSWPQDGTLFVDINHEADCGRTWLPYDIDPTSPIDVTNYIQPGPNVIRFIQLAGMVQRTFILYASRPKPVEDPFSSFDDMQFNFDARVTIS</sequence>
<evidence type="ECO:0000256" key="1">
    <source>
        <dbReference type="SAM" id="MobiDB-lite"/>
    </source>
</evidence>